<dbReference type="AlphaFoldDB" id="A0A6J4LNI8"/>
<organism evidence="2">
    <name type="scientific">uncultured Nocardioidaceae bacterium</name>
    <dbReference type="NCBI Taxonomy" id="253824"/>
    <lineage>
        <taxon>Bacteria</taxon>
        <taxon>Bacillati</taxon>
        <taxon>Actinomycetota</taxon>
        <taxon>Actinomycetes</taxon>
        <taxon>Propionibacteriales</taxon>
        <taxon>Nocardioidaceae</taxon>
        <taxon>environmental samples</taxon>
    </lineage>
</organism>
<feature type="compositionally biased region" description="Basic residues" evidence="1">
    <location>
        <begin position="1"/>
        <end position="12"/>
    </location>
</feature>
<dbReference type="EMBL" id="CADCUI010000014">
    <property type="protein sequence ID" value="CAA9337155.1"/>
    <property type="molecule type" value="Genomic_DNA"/>
</dbReference>
<feature type="non-terminal residue" evidence="2">
    <location>
        <position position="1"/>
    </location>
</feature>
<dbReference type="GO" id="GO:0051301">
    <property type="term" value="P:cell division"/>
    <property type="evidence" value="ECO:0007669"/>
    <property type="project" value="UniProtKB-KW"/>
</dbReference>
<feature type="compositionally biased region" description="Low complexity" evidence="1">
    <location>
        <begin position="14"/>
        <end position="33"/>
    </location>
</feature>
<feature type="compositionally biased region" description="Basic and acidic residues" evidence="1">
    <location>
        <begin position="111"/>
        <end position="125"/>
    </location>
</feature>
<feature type="region of interest" description="Disordered" evidence="1">
    <location>
        <begin position="1"/>
        <end position="177"/>
    </location>
</feature>
<feature type="compositionally biased region" description="Low complexity" evidence="1">
    <location>
        <begin position="45"/>
        <end position="59"/>
    </location>
</feature>
<evidence type="ECO:0000313" key="2">
    <source>
        <dbReference type="EMBL" id="CAA9337155.1"/>
    </source>
</evidence>
<feature type="compositionally biased region" description="Basic residues" evidence="1">
    <location>
        <begin position="149"/>
        <end position="163"/>
    </location>
</feature>
<feature type="compositionally biased region" description="Basic and acidic residues" evidence="1">
    <location>
        <begin position="166"/>
        <end position="177"/>
    </location>
</feature>
<feature type="non-terminal residue" evidence="2">
    <location>
        <position position="177"/>
    </location>
</feature>
<feature type="compositionally biased region" description="Gly residues" evidence="1">
    <location>
        <begin position="87"/>
        <end position="102"/>
    </location>
</feature>
<keyword evidence="2" id="KW-0132">Cell division</keyword>
<evidence type="ECO:0000256" key="1">
    <source>
        <dbReference type="SAM" id="MobiDB-lite"/>
    </source>
</evidence>
<protein>
    <submittedName>
        <fullName evidence="2">Cell division protein FtsL</fullName>
    </submittedName>
</protein>
<keyword evidence="2" id="KW-0131">Cell cycle</keyword>
<feature type="compositionally biased region" description="Low complexity" evidence="1">
    <location>
        <begin position="68"/>
        <end position="83"/>
    </location>
</feature>
<gene>
    <name evidence="2" type="ORF">AVDCRST_MAG34-876</name>
</gene>
<name>A0A6J4LNI8_9ACTN</name>
<proteinExistence type="predicted"/>
<feature type="compositionally biased region" description="Low complexity" evidence="1">
    <location>
        <begin position="126"/>
        <end position="142"/>
    </location>
</feature>
<reference evidence="2" key="1">
    <citation type="submission" date="2020-02" db="EMBL/GenBank/DDBJ databases">
        <authorList>
            <person name="Meier V. D."/>
        </authorList>
    </citation>
    <scope>NUCLEOTIDE SEQUENCE</scope>
    <source>
        <strain evidence="2">AVDCRST_MAG34</strain>
    </source>
</reference>
<sequence length="177" mass="18007">AAATVRRARRRASPADGRAAAPDSRAASALLHPGRGRPARRRGRAAALQHLHAAGLLPGDRARGRGGSAARRGAVPPHGARPAAGPPEGGDPGPGTGHGADGQPGVPAAPGRRDPRRPGAREGRGRPAARAAAGAQAPVAAPDTGARRPQCHSRYRSRRRALGHHGAADRYNGRRAL</sequence>
<feature type="compositionally biased region" description="Basic residues" evidence="1">
    <location>
        <begin position="34"/>
        <end position="44"/>
    </location>
</feature>
<accession>A0A6J4LNI8</accession>